<name>A0A5M6C7Q4_9TREE</name>
<feature type="compositionally biased region" description="Basic and acidic residues" evidence="1">
    <location>
        <begin position="54"/>
        <end position="66"/>
    </location>
</feature>
<dbReference type="GO" id="GO:0005739">
    <property type="term" value="C:mitochondrion"/>
    <property type="evidence" value="ECO:0007669"/>
    <property type="project" value="TreeGrafter"/>
</dbReference>
<dbReference type="RefSeq" id="XP_031864095.1">
    <property type="nucleotide sequence ID" value="XM_032001205.1"/>
</dbReference>
<organism evidence="2 3">
    <name type="scientific">Kwoniella shandongensis</name>
    <dbReference type="NCBI Taxonomy" id="1734106"/>
    <lineage>
        <taxon>Eukaryota</taxon>
        <taxon>Fungi</taxon>
        <taxon>Dikarya</taxon>
        <taxon>Basidiomycota</taxon>
        <taxon>Agaricomycotina</taxon>
        <taxon>Tremellomycetes</taxon>
        <taxon>Tremellales</taxon>
        <taxon>Cryptococcaceae</taxon>
        <taxon>Kwoniella</taxon>
    </lineage>
</organism>
<dbReference type="Gene3D" id="1.25.40.10">
    <property type="entry name" value="Tetratricopeptide repeat domain"/>
    <property type="match status" value="2"/>
</dbReference>
<feature type="region of interest" description="Disordered" evidence="1">
    <location>
        <begin position="984"/>
        <end position="1036"/>
    </location>
</feature>
<reference evidence="2" key="1">
    <citation type="submission" date="2017-08" db="EMBL/GenBank/DDBJ databases">
        <authorList>
            <person name="Cuomo C."/>
            <person name="Billmyre B."/>
            <person name="Heitman J."/>
        </authorList>
    </citation>
    <scope>NUCLEOTIDE SEQUENCE</scope>
    <source>
        <strain evidence="2">CBS 12478</strain>
    </source>
</reference>
<sequence length="1058" mass="116754">MLPSARQACTRRLASAVVAPSSFSQALPAESSRQALLRAITSTTNVAPAAARKIHSESSTRRESIKGKKGRGISSSSGVTYSAAVALAEDDRHQHCPSSSHTSSSRELFRYPDSAKIRTKELSTRHEPPYGVGPDSDTTELSDIQQKRTNEWLDSWLHTYDLSSLPPSPLPPLETFRGLIPSQPLLALLTLTTLSQNDLASIRHHELRSVVCRAAEVLRESPAIALRLKSEESAKALRIVRAIAYALPSEKFAKDAFTGRYLNGKLLRHLLYLCDRLGVPRLAKSIWQERLQAQVARDAQPPILQFDNIARDLSSIKSWKTIVEFFSLETFPHRYYSSHVIDIYMQAHFGIHKGSKVPRLFQLFDMLNLKPTTASFNHLLQAFLENGDLPTARAIVREANVTGVSDYASQQLAILRGYRALGFDQDLEKRVLHDIERLGLPLQARLLNALVRLRVDAGDISGAEELMGKFDLDHWSTSDQQGEADGARGVRPTAKTAKLMFTVSAKSGNLDRIKLVWGNLCENVELIDDGVVTTLLEAMTSVGLLKEAGDLLLSTAITEDAKRHSSDWTLPPGVKPGVRSFNHVLGAMARQDGLAGVEKAMEIMAVCGVKPNDLTLKFIVDFARTDLRHSPHDLATLVAQLMEASPDRTPTQSLLDSVLADAVASGAKASTAKTSLRELTPSASEDTFQPTAGLEMSAAFHSAVSRIIQALEAIDSRSTSRSLANRLRFDAMTSTEINSQPSARIVWNALIARGFKPDQRHVTALMQGYADAGHMYEARNLLSLASQIGVPITRSMLLVLLVGWGKKERGDVRRGRLPYARNMYEQIRRSEEGLDLRTVTAMIQALTYARKYKEAKRLCYTDLADLDVGLDKKALTVATQALRFSGDLKGALELMKRHDQDGLGTVGRKVVRGIKGYARKVNPDSQTEEYVDVKEKEEGEESSLVEIAEELMKKDKTMRSEDKKRWSYLGRGTRRRLVRAWKVGNGSTSRPSIGSGPGVRNEGRGRTSIRASSSRKGKAVGVSRPNAAGQKVGSDAIEARRVRRREEIARRRRSAVES</sequence>
<accession>A0A5M6C7Q4</accession>
<evidence type="ECO:0000313" key="3">
    <source>
        <dbReference type="Proteomes" id="UP000322225"/>
    </source>
</evidence>
<feature type="region of interest" description="Disordered" evidence="1">
    <location>
        <begin position="50"/>
        <end position="76"/>
    </location>
</feature>
<dbReference type="InterPro" id="IPR051114">
    <property type="entry name" value="Mito_RNA_Proc_CCM1"/>
</dbReference>
<dbReference type="GO" id="GO:0007005">
    <property type="term" value="P:mitochondrion organization"/>
    <property type="evidence" value="ECO:0007669"/>
    <property type="project" value="TreeGrafter"/>
</dbReference>
<dbReference type="PANTHER" id="PTHR47934:SF6">
    <property type="entry name" value="MITOCHONDRIAL GROUP I INTRON SPLICING FACTOR CCM1-RELATED"/>
    <property type="match status" value="1"/>
</dbReference>
<dbReference type="GO" id="GO:0003729">
    <property type="term" value="F:mRNA binding"/>
    <property type="evidence" value="ECO:0007669"/>
    <property type="project" value="TreeGrafter"/>
</dbReference>
<dbReference type="GO" id="GO:0006396">
    <property type="term" value="P:RNA processing"/>
    <property type="evidence" value="ECO:0007669"/>
    <property type="project" value="TreeGrafter"/>
</dbReference>
<dbReference type="PANTHER" id="PTHR47934">
    <property type="entry name" value="PENTATRICOPEPTIDE REPEAT-CONTAINING PROTEIN PET309, MITOCHONDRIAL"/>
    <property type="match status" value="1"/>
</dbReference>
<dbReference type="Proteomes" id="UP000322225">
    <property type="component" value="Chromosome 5"/>
</dbReference>
<dbReference type="InterPro" id="IPR011990">
    <property type="entry name" value="TPR-like_helical_dom_sf"/>
</dbReference>
<gene>
    <name evidence="2" type="ORF">CI109_102814</name>
</gene>
<dbReference type="AlphaFoldDB" id="A0A5M6C7Q4"/>
<protein>
    <submittedName>
        <fullName evidence="2">Uncharacterized protein</fullName>
    </submittedName>
</protein>
<evidence type="ECO:0000313" key="2">
    <source>
        <dbReference type="EMBL" id="WWD18364.1"/>
    </source>
</evidence>
<keyword evidence="3" id="KW-1185">Reference proteome</keyword>
<reference evidence="2" key="2">
    <citation type="submission" date="2024-01" db="EMBL/GenBank/DDBJ databases">
        <title>Comparative genomics of Cryptococcus and Kwoniella reveals pathogenesis evolution and contrasting modes of karyotype evolution via chromosome fusion or intercentromeric recombination.</title>
        <authorList>
            <person name="Coelho M.A."/>
            <person name="David-Palma M."/>
            <person name="Shea T."/>
            <person name="Bowers K."/>
            <person name="McGinley-Smith S."/>
            <person name="Mohammad A.W."/>
            <person name="Gnirke A."/>
            <person name="Yurkov A.M."/>
            <person name="Nowrousian M."/>
            <person name="Sun S."/>
            <person name="Cuomo C.A."/>
            <person name="Heitman J."/>
        </authorList>
    </citation>
    <scope>NUCLEOTIDE SEQUENCE</scope>
    <source>
        <strain evidence="2">CBS 12478</strain>
    </source>
</reference>
<dbReference type="EMBL" id="CP144055">
    <property type="protein sequence ID" value="WWD18364.1"/>
    <property type="molecule type" value="Genomic_DNA"/>
</dbReference>
<dbReference type="OrthoDB" id="185373at2759"/>
<dbReference type="KEGG" id="ksn:43585306"/>
<proteinExistence type="predicted"/>
<feature type="region of interest" description="Disordered" evidence="1">
    <location>
        <begin position="120"/>
        <end position="142"/>
    </location>
</feature>
<dbReference type="GeneID" id="43585306"/>
<evidence type="ECO:0000256" key="1">
    <source>
        <dbReference type="SAM" id="MobiDB-lite"/>
    </source>
</evidence>